<organism evidence="1">
    <name type="scientific">Lepeophtheirus salmonis</name>
    <name type="common">Salmon louse</name>
    <name type="synonym">Caligus salmonis</name>
    <dbReference type="NCBI Taxonomy" id="72036"/>
    <lineage>
        <taxon>Eukaryota</taxon>
        <taxon>Metazoa</taxon>
        <taxon>Ecdysozoa</taxon>
        <taxon>Arthropoda</taxon>
        <taxon>Crustacea</taxon>
        <taxon>Multicrustacea</taxon>
        <taxon>Hexanauplia</taxon>
        <taxon>Copepoda</taxon>
        <taxon>Siphonostomatoida</taxon>
        <taxon>Caligidae</taxon>
        <taxon>Lepeophtheirus</taxon>
    </lineage>
</organism>
<name>A0A0K2UL38_LEPSM</name>
<dbReference type="AlphaFoldDB" id="A0A0K2UL38"/>
<protein>
    <submittedName>
        <fullName evidence="1">Uncharacterized protein</fullName>
    </submittedName>
</protein>
<sequence>FKQVLGLASLVRGTPVLLKKELMGLSFHSRYHLVRQELTIPFVAPNDSKDHDASWKLGFNDVENISCFCRRPSVVLDVVGSVDSPLFIIRTKMIRLPWNFKSFSNFLPWGARMAFILSVRICLLKKR</sequence>
<dbReference type="EMBL" id="HACA01021602">
    <property type="protein sequence ID" value="CDW38963.1"/>
    <property type="molecule type" value="Transcribed_RNA"/>
</dbReference>
<reference evidence="1" key="1">
    <citation type="submission" date="2014-05" db="EMBL/GenBank/DDBJ databases">
        <authorList>
            <person name="Chronopoulou M."/>
        </authorList>
    </citation>
    <scope>NUCLEOTIDE SEQUENCE</scope>
    <source>
        <tissue evidence="1">Whole organism</tissue>
    </source>
</reference>
<feature type="non-terminal residue" evidence="1">
    <location>
        <position position="1"/>
    </location>
</feature>
<accession>A0A0K2UL38</accession>
<proteinExistence type="predicted"/>
<evidence type="ECO:0000313" key="1">
    <source>
        <dbReference type="EMBL" id="CDW38963.1"/>
    </source>
</evidence>